<proteinExistence type="predicted"/>
<dbReference type="KEGG" id="zju:107423634"/>
<reference evidence="3" key="1">
    <citation type="submission" date="2025-08" db="UniProtKB">
        <authorList>
            <consortium name="RefSeq"/>
        </authorList>
    </citation>
    <scope>IDENTIFICATION</scope>
    <source>
        <tissue evidence="3">Seedling</tissue>
    </source>
</reference>
<sequence>MGSEAEPESSSTPKLPLFSLPPPMQSPERPGMLTPPLYASVSVPFRWEEEPGKPRTCNALATIFNPTDITPKCLELPPRLLLDTKLPSPTTVFEGPYVSRSRFQSSSFRIGKECYGSFSPERGRLGAMVLSKKGVKERGWFGSWRRRVIKGNKDVGGGSSYVFPSSVDRENGDGGGNEGERENTGGKVKMTRIRRGGSFSNITYPRSSFWETIYEGLKHAVPWKSRKLKNGF</sequence>
<gene>
    <name evidence="3" type="primary">LOC107423634</name>
</gene>
<dbReference type="Proteomes" id="UP001652623">
    <property type="component" value="Chromosome 7"/>
</dbReference>
<dbReference type="FunCoup" id="A0A6P4AJC1">
    <property type="interactions" value="36"/>
</dbReference>
<dbReference type="RefSeq" id="XP_015888705.1">
    <property type="nucleotide sequence ID" value="XM_016033219.4"/>
</dbReference>
<keyword evidence="2" id="KW-1185">Reference proteome</keyword>
<dbReference type="AlphaFoldDB" id="A0A6P4AJC1"/>
<accession>A0A6P4AJC1</accession>
<feature type="region of interest" description="Disordered" evidence="1">
    <location>
        <begin position="1"/>
        <end position="35"/>
    </location>
</feature>
<dbReference type="InParanoid" id="A0A6P4AJC1"/>
<dbReference type="PANTHER" id="PTHR34371">
    <property type="entry name" value="OS01G0551000 PROTEIN"/>
    <property type="match status" value="1"/>
</dbReference>
<feature type="compositionally biased region" description="Basic and acidic residues" evidence="1">
    <location>
        <begin position="167"/>
        <end position="184"/>
    </location>
</feature>
<evidence type="ECO:0000256" key="1">
    <source>
        <dbReference type="SAM" id="MobiDB-lite"/>
    </source>
</evidence>
<organism evidence="2 3">
    <name type="scientific">Ziziphus jujuba</name>
    <name type="common">Chinese jujube</name>
    <name type="synonym">Ziziphus sativa</name>
    <dbReference type="NCBI Taxonomy" id="326968"/>
    <lineage>
        <taxon>Eukaryota</taxon>
        <taxon>Viridiplantae</taxon>
        <taxon>Streptophyta</taxon>
        <taxon>Embryophyta</taxon>
        <taxon>Tracheophyta</taxon>
        <taxon>Spermatophyta</taxon>
        <taxon>Magnoliopsida</taxon>
        <taxon>eudicotyledons</taxon>
        <taxon>Gunneridae</taxon>
        <taxon>Pentapetalae</taxon>
        <taxon>rosids</taxon>
        <taxon>fabids</taxon>
        <taxon>Rosales</taxon>
        <taxon>Rhamnaceae</taxon>
        <taxon>Paliureae</taxon>
        <taxon>Ziziphus</taxon>
    </lineage>
</organism>
<protein>
    <submittedName>
        <fullName evidence="3">Uncharacterized protein At4g00950</fullName>
    </submittedName>
</protein>
<evidence type="ECO:0000313" key="3">
    <source>
        <dbReference type="RefSeq" id="XP_015888705.1"/>
    </source>
</evidence>
<name>A0A6P4AJC1_ZIZJJ</name>
<dbReference type="PANTHER" id="PTHR34371:SF2">
    <property type="entry name" value="DUF688 FAMILY PROTEIN"/>
    <property type="match status" value="1"/>
</dbReference>
<dbReference type="GeneID" id="107423634"/>
<evidence type="ECO:0000313" key="2">
    <source>
        <dbReference type="Proteomes" id="UP001652623"/>
    </source>
</evidence>
<feature type="region of interest" description="Disordered" evidence="1">
    <location>
        <begin position="164"/>
        <end position="185"/>
    </location>
</feature>